<comment type="caution">
    <text evidence="9">The sequence shown here is derived from an EMBL/GenBank/DDBJ whole genome shotgun (WGS) entry which is preliminary data.</text>
</comment>
<dbReference type="PROSITE" id="PS50928">
    <property type="entry name" value="ABC_TM1"/>
    <property type="match status" value="1"/>
</dbReference>
<comment type="similarity">
    <text evidence="7">Belongs to the binding-protein-dependent transport system permease family.</text>
</comment>
<dbReference type="InterPro" id="IPR050901">
    <property type="entry name" value="BP-dep_ABC_trans_perm"/>
</dbReference>
<keyword evidence="6 7" id="KW-0472">Membrane</keyword>
<evidence type="ECO:0000256" key="1">
    <source>
        <dbReference type="ARBA" id="ARBA00004651"/>
    </source>
</evidence>
<sequence>MSHMRKIAFYILIVVLIIVVLFPLYWVVATSIKTGRDAFAIPPVWLFEPTWENYGKVLQNSVFVRAFFNSIVVSFTASIIAVAIGAMAAYGLVQQDDKTKQDNEKFVLSLRIAPPIIFVIPTYFLASQLKLLNNHWLLIAIYAFINIPFAISMLLTFFEDIPRELRDAAKVDGAREFTIFREVFLPVARGGIIATLIMCVLFTWNEFFIALVLSGRDTQTLPVSITSFLTFQGVQWGALTAAATLVMLPMLVLGMLVQGQIVRGMSLGSIKG</sequence>
<keyword evidence="5 7" id="KW-1133">Transmembrane helix</keyword>
<feature type="domain" description="ABC transmembrane type-1" evidence="8">
    <location>
        <begin position="67"/>
        <end position="257"/>
    </location>
</feature>
<feature type="transmembrane region" description="Helical" evidence="7">
    <location>
        <begin position="191"/>
        <end position="213"/>
    </location>
</feature>
<comment type="subcellular location">
    <subcellularLocation>
        <location evidence="1 7">Cell membrane</location>
        <topology evidence="1 7">Multi-pass membrane protein</topology>
    </subcellularLocation>
</comment>
<dbReference type="Pfam" id="PF00528">
    <property type="entry name" value="BPD_transp_1"/>
    <property type="match status" value="1"/>
</dbReference>
<feature type="transmembrane region" description="Helical" evidence="7">
    <location>
        <begin position="105"/>
        <end position="124"/>
    </location>
</feature>
<dbReference type="PANTHER" id="PTHR32243">
    <property type="entry name" value="MALTOSE TRANSPORT SYSTEM PERMEASE-RELATED"/>
    <property type="match status" value="1"/>
</dbReference>
<dbReference type="Gene3D" id="1.10.3720.10">
    <property type="entry name" value="MetI-like"/>
    <property type="match status" value="1"/>
</dbReference>
<evidence type="ECO:0000259" key="8">
    <source>
        <dbReference type="PROSITE" id="PS50928"/>
    </source>
</evidence>
<dbReference type="SUPFAM" id="SSF161098">
    <property type="entry name" value="MetI-like"/>
    <property type="match status" value="1"/>
</dbReference>
<accession>A0ABQ5UH61</accession>
<dbReference type="Proteomes" id="UP001161406">
    <property type="component" value="Unassembled WGS sequence"/>
</dbReference>
<evidence type="ECO:0000313" key="9">
    <source>
        <dbReference type="EMBL" id="GLQ11430.1"/>
    </source>
</evidence>
<evidence type="ECO:0000256" key="4">
    <source>
        <dbReference type="ARBA" id="ARBA00022692"/>
    </source>
</evidence>
<protein>
    <submittedName>
        <fullName evidence="9">Sugar ABC transporter permease</fullName>
    </submittedName>
</protein>
<evidence type="ECO:0000256" key="6">
    <source>
        <dbReference type="ARBA" id="ARBA00023136"/>
    </source>
</evidence>
<proteinExistence type="inferred from homology"/>
<dbReference type="InterPro" id="IPR000515">
    <property type="entry name" value="MetI-like"/>
</dbReference>
<dbReference type="CDD" id="cd06261">
    <property type="entry name" value="TM_PBP2"/>
    <property type="match status" value="1"/>
</dbReference>
<feature type="transmembrane region" description="Helical" evidence="7">
    <location>
        <begin position="7"/>
        <end position="28"/>
    </location>
</feature>
<feature type="transmembrane region" description="Helical" evidence="7">
    <location>
        <begin position="66"/>
        <end position="93"/>
    </location>
</feature>
<gene>
    <name evidence="9" type="ORF">GCM10007913_33620</name>
</gene>
<keyword evidence="2 7" id="KW-0813">Transport</keyword>
<evidence type="ECO:0000256" key="5">
    <source>
        <dbReference type="ARBA" id="ARBA00022989"/>
    </source>
</evidence>
<organism evidence="9 10">
    <name type="scientific">Devosia yakushimensis</name>
    <dbReference type="NCBI Taxonomy" id="470028"/>
    <lineage>
        <taxon>Bacteria</taxon>
        <taxon>Pseudomonadati</taxon>
        <taxon>Pseudomonadota</taxon>
        <taxon>Alphaproteobacteria</taxon>
        <taxon>Hyphomicrobiales</taxon>
        <taxon>Devosiaceae</taxon>
        <taxon>Devosia</taxon>
    </lineage>
</organism>
<evidence type="ECO:0000256" key="3">
    <source>
        <dbReference type="ARBA" id="ARBA00022475"/>
    </source>
</evidence>
<evidence type="ECO:0000256" key="7">
    <source>
        <dbReference type="RuleBase" id="RU363032"/>
    </source>
</evidence>
<dbReference type="PANTHER" id="PTHR32243:SF18">
    <property type="entry name" value="INNER MEMBRANE ABC TRANSPORTER PERMEASE PROTEIN YCJP"/>
    <property type="match status" value="1"/>
</dbReference>
<name>A0ABQ5UH61_9HYPH</name>
<reference evidence="9" key="2">
    <citation type="submission" date="2023-01" db="EMBL/GenBank/DDBJ databases">
        <title>Draft genome sequence of Devosia yakushimensis strain NBRC 103855.</title>
        <authorList>
            <person name="Sun Q."/>
            <person name="Mori K."/>
        </authorList>
    </citation>
    <scope>NUCLEOTIDE SEQUENCE</scope>
    <source>
        <strain evidence="9">NBRC 103855</strain>
    </source>
</reference>
<feature type="transmembrane region" description="Helical" evidence="7">
    <location>
        <begin position="136"/>
        <end position="158"/>
    </location>
</feature>
<dbReference type="EMBL" id="BSNG01000001">
    <property type="protein sequence ID" value="GLQ11430.1"/>
    <property type="molecule type" value="Genomic_DNA"/>
</dbReference>
<evidence type="ECO:0000313" key="10">
    <source>
        <dbReference type="Proteomes" id="UP001161406"/>
    </source>
</evidence>
<keyword evidence="10" id="KW-1185">Reference proteome</keyword>
<feature type="transmembrane region" description="Helical" evidence="7">
    <location>
        <begin position="233"/>
        <end position="257"/>
    </location>
</feature>
<evidence type="ECO:0000256" key="2">
    <source>
        <dbReference type="ARBA" id="ARBA00022448"/>
    </source>
</evidence>
<reference evidence="9" key="1">
    <citation type="journal article" date="2014" name="Int. J. Syst. Evol. Microbiol.">
        <title>Complete genome of a new Firmicutes species belonging to the dominant human colonic microbiota ('Ruminococcus bicirculans') reveals two chromosomes and a selective capacity to utilize plant glucans.</title>
        <authorList>
            <consortium name="NISC Comparative Sequencing Program"/>
            <person name="Wegmann U."/>
            <person name="Louis P."/>
            <person name="Goesmann A."/>
            <person name="Henrissat B."/>
            <person name="Duncan S.H."/>
            <person name="Flint H.J."/>
        </authorList>
    </citation>
    <scope>NUCLEOTIDE SEQUENCE</scope>
    <source>
        <strain evidence="9">NBRC 103855</strain>
    </source>
</reference>
<keyword evidence="3" id="KW-1003">Cell membrane</keyword>
<dbReference type="InterPro" id="IPR035906">
    <property type="entry name" value="MetI-like_sf"/>
</dbReference>
<keyword evidence="4 7" id="KW-0812">Transmembrane</keyword>